<feature type="transmembrane region" description="Helical" evidence="1">
    <location>
        <begin position="85"/>
        <end position="105"/>
    </location>
</feature>
<dbReference type="OrthoDB" id="9101950at2"/>
<evidence type="ECO:0000256" key="1">
    <source>
        <dbReference type="SAM" id="Phobius"/>
    </source>
</evidence>
<keyword evidence="1" id="KW-0472">Membrane</keyword>
<keyword evidence="1" id="KW-0812">Transmembrane</keyword>
<dbReference type="EMBL" id="FNKP01000004">
    <property type="protein sequence ID" value="SDR54575.1"/>
    <property type="molecule type" value="Genomic_DNA"/>
</dbReference>
<dbReference type="Proteomes" id="UP000183487">
    <property type="component" value="Unassembled WGS sequence"/>
</dbReference>
<evidence type="ECO:0000313" key="3">
    <source>
        <dbReference type="Proteomes" id="UP000183487"/>
    </source>
</evidence>
<protein>
    <submittedName>
        <fullName evidence="2">Uncharacterized protein</fullName>
    </submittedName>
</protein>
<keyword evidence="1" id="KW-1133">Transmembrane helix</keyword>
<gene>
    <name evidence="2" type="ORF">SAMN05443245_7459</name>
</gene>
<feature type="transmembrane region" description="Helical" evidence="1">
    <location>
        <begin position="12"/>
        <end position="33"/>
    </location>
</feature>
<evidence type="ECO:0000313" key="2">
    <source>
        <dbReference type="EMBL" id="SDR54575.1"/>
    </source>
</evidence>
<dbReference type="AlphaFoldDB" id="A0A1H1JY48"/>
<proteinExistence type="predicted"/>
<sequence>MSNLNQTPAAVSVKFSLIVAAVLVLIGCALVVFGCASEAHYQLDLLRASGAGAVDAYLSQVTSHQLSFAAFMVESVTGHCYARGAFLQGVGFWFVFVLAPATIVLQSALRRFVVRDQGANRPQRLIAAH</sequence>
<name>A0A1H1JY48_9BURK</name>
<reference evidence="3" key="1">
    <citation type="submission" date="2016-10" db="EMBL/GenBank/DDBJ databases">
        <authorList>
            <person name="Varghese N."/>
            <person name="Submissions S."/>
        </authorList>
    </citation>
    <scope>NUCLEOTIDE SEQUENCE [LARGE SCALE GENOMIC DNA]</scope>
    <source>
        <strain evidence="3">GAS106B</strain>
    </source>
</reference>
<keyword evidence="3" id="KW-1185">Reference proteome</keyword>
<dbReference type="RefSeq" id="WP_074774179.1">
    <property type="nucleotide sequence ID" value="NZ_FNKP01000004.1"/>
</dbReference>
<accession>A0A1H1JY48</accession>
<organism evidence="2 3">
    <name type="scientific">Paraburkholderia fungorum</name>
    <dbReference type="NCBI Taxonomy" id="134537"/>
    <lineage>
        <taxon>Bacteria</taxon>
        <taxon>Pseudomonadati</taxon>
        <taxon>Pseudomonadota</taxon>
        <taxon>Betaproteobacteria</taxon>
        <taxon>Burkholderiales</taxon>
        <taxon>Burkholderiaceae</taxon>
        <taxon>Paraburkholderia</taxon>
    </lineage>
</organism>